<reference evidence="2 3" key="1">
    <citation type="submission" date="2014-12" db="EMBL/GenBank/DDBJ databases">
        <title>16Stimator: statistical estimation of ribosomal gene copy numbers from draft genome assemblies.</title>
        <authorList>
            <person name="Perisin M.A."/>
            <person name="Vetter M."/>
            <person name="Gilbert J.A."/>
            <person name="Bergelson J."/>
        </authorList>
    </citation>
    <scope>NUCLEOTIDE SEQUENCE [LARGE SCALE GENOMIC DNA]</scope>
    <source>
        <strain evidence="2 3">MEDvA23</strain>
    </source>
</reference>
<protein>
    <submittedName>
        <fullName evidence="2">Zinc finger UBP-type protein</fullName>
    </submittedName>
</protein>
<evidence type="ECO:0000259" key="1">
    <source>
        <dbReference type="PROSITE" id="PS50271"/>
    </source>
</evidence>
<dbReference type="InterPro" id="IPR001607">
    <property type="entry name" value="Znf_UBP"/>
</dbReference>
<organism evidence="2 3">
    <name type="scientific">Variovorax paradoxus</name>
    <dbReference type="NCBI Taxonomy" id="34073"/>
    <lineage>
        <taxon>Bacteria</taxon>
        <taxon>Pseudomonadati</taxon>
        <taxon>Pseudomonadota</taxon>
        <taxon>Betaproteobacteria</taxon>
        <taxon>Burkholderiales</taxon>
        <taxon>Comamonadaceae</taxon>
        <taxon>Variovorax</taxon>
    </lineage>
</organism>
<name>A0A0D0MYJ0_VARPD</name>
<dbReference type="RefSeq" id="WP_042578266.1">
    <property type="nucleotide sequence ID" value="NZ_JXQQ01000016.1"/>
</dbReference>
<comment type="caution">
    <text evidence="2">The sequence shown here is derived from an EMBL/GenBank/DDBJ whole genome shotgun (WGS) entry which is preliminary data.</text>
</comment>
<dbReference type="Proteomes" id="UP000032067">
    <property type="component" value="Unassembled WGS sequence"/>
</dbReference>
<dbReference type="GO" id="GO:0008270">
    <property type="term" value="F:zinc ion binding"/>
    <property type="evidence" value="ECO:0007669"/>
    <property type="project" value="InterPro"/>
</dbReference>
<evidence type="ECO:0000313" key="2">
    <source>
        <dbReference type="EMBL" id="KIQ34270.1"/>
    </source>
</evidence>
<dbReference type="OrthoDB" id="120315at2"/>
<feature type="domain" description="UBP-type" evidence="1">
    <location>
        <begin position="3"/>
        <end position="85"/>
    </location>
</feature>
<dbReference type="InterPro" id="IPR013083">
    <property type="entry name" value="Znf_RING/FYVE/PHD"/>
</dbReference>
<dbReference type="Gene3D" id="3.30.40.10">
    <property type="entry name" value="Zinc/RING finger domain, C3HC4 (zinc finger)"/>
    <property type="match status" value="1"/>
</dbReference>
<gene>
    <name evidence="2" type="ORF">RT97_08060</name>
</gene>
<dbReference type="AlphaFoldDB" id="A0A0D0MYJ0"/>
<sequence>MTAGCTHLDQIHPVAPGTQGCEECLRSGGRWVHLRMCLVCGHVGCCDSSQGKHATGHFHETGHPVIQSAEPGESWRWCYVDRKFV</sequence>
<proteinExistence type="predicted"/>
<dbReference type="EMBL" id="JXQQ01000016">
    <property type="protein sequence ID" value="KIQ34270.1"/>
    <property type="molecule type" value="Genomic_DNA"/>
</dbReference>
<accession>A0A0D0MYJ0</accession>
<evidence type="ECO:0000313" key="3">
    <source>
        <dbReference type="Proteomes" id="UP000032067"/>
    </source>
</evidence>
<dbReference type="Pfam" id="PF02148">
    <property type="entry name" value="zf-UBP"/>
    <property type="match status" value="1"/>
</dbReference>
<dbReference type="SUPFAM" id="SSF57850">
    <property type="entry name" value="RING/U-box"/>
    <property type="match status" value="1"/>
</dbReference>
<dbReference type="PROSITE" id="PS50271">
    <property type="entry name" value="ZF_UBP"/>
    <property type="match status" value="1"/>
</dbReference>